<evidence type="ECO:0000313" key="9">
    <source>
        <dbReference type="Proteomes" id="UP000067461"/>
    </source>
</evidence>
<keyword evidence="4" id="KW-0274">FAD</keyword>
<comment type="cofactor">
    <cofactor evidence="1">
        <name>FAD</name>
        <dbReference type="ChEBI" id="CHEBI:57692"/>
    </cofactor>
</comment>
<dbReference type="GO" id="GO:0050660">
    <property type="term" value="F:flavin adenine dinucleotide binding"/>
    <property type="evidence" value="ECO:0007669"/>
    <property type="project" value="InterPro"/>
</dbReference>
<dbReference type="Pfam" id="PF02771">
    <property type="entry name" value="Acyl-CoA_dh_N"/>
    <property type="match status" value="1"/>
</dbReference>
<dbReference type="Gene3D" id="2.40.110.10">
    <property type="entry name" value="Butyryl-CoA Dehydrogenase, subunit A, domain 2"/>
    <property type="match status" value="1"/>
</dbReference>
<dbReference type="InterPro" id="IPR009100">
    <property type="entry name" value="AcylCoA_DH/oxidase_NM_dom_sf"/>
</dbReference>
<dbReference type="Proteomes" id="UP000067461">
    <property type="component" value="Chromosome"/>
</dbReference>
<reference evidence="8 9" key="1">
    <citation type="journal article" date="2014" name="Nat. Commun.">
        <title>Physiological and genomic features of highly alkaliphilic hydrogen-utilizing Betaproteobacteria from a continental serpentinizing site.</title>
        <authorList>
            <person name="Suzuki S."/>
            <person name="Kuenen J.G."/>
            <person name="Schipper K."/>
            <person name="van der Velde S."/>
            <person name="Ishii S."/>
            <person name="Wu A."/>
            <person name="Sorokin D.Y."/>
            <person name="Tenney A."/>
            <person name="Meng X.Y."/>
            <person name="Morrill P.L."/>
            <person name="Kamagata Y."/>
            <person name="Muyzer G."/>
            <person name="Nealson K.H."/>
        </authorList>
    </citation>
    <scope>NUCLEOTIDE SEQUENCE [LARGE SCALE GENOMIC DNA]</scope>
    <source>
        <strain evidence="8 9">A1</strain>
    </source>
</reference>
<comment type="similarity">
    <text evidence="2">Belongs to the acyl-CoA dehydrogenase family.</text>
</comment>
<sequence>MDFDFSDDQLQLREAVRRWVHKAYPFERRRTAAAAGGFERATWAELAELGLCGLTVAEAHGGLGLGAVEAMVVQEELGRGLVLEPLAQAYIAAAVLQAHAPAALQQQWLPRLASGEALLVLAHVERGLRHRLGAVATQAVPNGAGWLLSGGKSLVPAGDCADAFLVPAQTPQGLALFLVPRDAAGVQTRAYPTQDGSRAAEVGFAQTPAQLLSPDGQAALEWAADVGIAAACAEGVGVMEQTLAYTLDYLNTRQQFGVPISSFQALRHRVADMKMQLELARSMSYYASLKLGAPADERRQALARAKVQLGQSMRFVGQQAVQLHGGIGVTDEYLISHCFKKLTQLELSLGDTLHHLGEVSARMRESAGVFA</sequence>
<keyword evidence="5" id="KW-0560">Oxidoreductase</keyword>
<dbReference type="Gene3D" id="1.10.540.10">
    <property type="entry name" value="Acyl-CoA dehydrogenase/oxidase, N-terminal domain"/>
    <property type="match status" value="1"/>
</dbReference>
<evidence type="ECO:0000259" key="6">
    <source>
        <dbReference type="Pfam" id="PF00441"/>
    </source>
</evidence>
<dbReference type="STRING" id="1458425.SRAA_1775"/>
<dbReference type="Pfam" id="PF00441">
    <property type="entry name" value="Acyl-CoA_dh_1"/>
    <property type="match status" value="1"/>
</dbReference>
<evidence type="ECO:0000256" key="5">
    <source>
        <dbReference type="ARBA" id="ARBA00023002"/>
    </source>
</evidence>
<protein>
    <submittedName>
        <fullName evidence="8">Acyl-CoA dehydrogenase</fullName>
    </submittedName>
</protein>
<dbReference type="InterPro" id="IPR013786">
    <property type="entry name" value="AcylCoA_DH/ox_N"/>
</dbReference>
<dbReference type="KEGG" id="cbaa:SRAA_1775"/>
<dbReference type="SUPFAM" id="SSF47203">
    <property type="entry name" value="Acyl-CoA dehydrogenase C-terminal domain-like"/>
    <property type="match status" value="1"/>
</dbReference>
<dbReference type="HOGENOM" id="CLU_018204_5_2_4"/>
<keyword evidence="9" id="KW-1185">Reference proteome</keyword>
<accession>A0A060NRU3</accession>
<dbReference type="PANTHER" id="PTHR43884:SF20">
    <property type="entry name" value="ACYL-COA DEHYDROGENASE FADE28"/>
    <property type="match status" value="1"/>
</dbReference>
<name>A0A060NRU3_9BURK</name>
<evidence type="ECO:0000259" key="7">
    <source>
        <dbReference type="Pfam" id="PF02771"/>
    </source>
</evidence>
<dbReference type="OrthoDB" id="9770681at2"/>
<evidence type="ECO:0000313" key="8">
    <source>
        <dbReference type="EMBL" id="BAO81629.1"/>
    </source>
</evidence>
<evidence type="ECO:0000256" key="2">
    <source>
        <dbReference type="ARBA" id="ARBA00009347"/>
    </source>
</evidence>
<dbReference type="EMBL" id="AP014568">
    <property type="protein sequence ID" value="BAO81629.1"/>
    <property type="molecule type" value="Genomic_DNA"/>
</dbReference>
<dbReference type="InterPro" id="IPR037069">
    <property type="entry name" value="AcylCoA_DH/ox_N_sf"/>
</dbReference>
<dbReference type="InterPro" id="IPR046373">
    <property type="entry name" value="Acyl-CoA_Oxase/DH_mid-dom_sf"/>
</dbReference>
<dbReference type="GO" id="GO:0003995">
    <property type="term" value="F:acyl-CoA dehydrogenase activity"/>
    <property type="evidence" value="ECO:0007669"/>
    <property type="project" value="TreeGrafter"/>
</dbReference>
<dbReference type="AlphaFoldDB" id="A0A060NRU3"/>
<feature type="domain" description="Acyl-CoA dehydrogenase/oxidase C-terminal" evidence="6">
    <location>
        <begin position="221"/>
        <end position="345"/>
    </location>
</feature>
<dbReference type="CDD" id="cd00567">
    <property type="entry name" value="ACAD"/>
    <property type="match status" value="1"/>
</dbReference>
<dbReference type="InterPro" id="IPR036250">
    <property type="entry name" value="AcylCo_DH-like_C"/>
</dbReference>
<gene>
    <name evidence="8" type="ORF">SRAA_1775</name>
</gene>
<dbReference type="SUPFAM" id="SSF56645">
    <property type="entry name" value="Acyl-CoA dehydrogenase NM domain-like"/>
    <property type="match status" value="1"/>
</dbReference>
<organism evidence="8 9">
    <name type="scientific">Serpentinimonas raichei</name>
    <dbReference type="NCBI Taxonomy" id="1458425"/>
    <lineage>
        <taxon>Bacteria</taxon>
        <taxon>Pseudomonadati</taxon>
        <taxon>Pseudomonadota</taxon>
        <taxon>Betaproteobacteria</taxon>
        <taxon>Burkholderiales</taxon>
        <taxon>Comamonadaceae</taxon>
        <taxon>Serpentinimonas</taxon>
    </lineage>
</organism>
<dbReference type="Gene3D" id="1.20.140.10">
    <property type="entry name" value="Butyryl-CoA Dehydrogenase, subunit A, domain 3"/>
    <property type="match status" value="1"/>
</dbReference>
<feature type="domain" description="Acyl-CoA dehydrogenase/oxidase N-terminal" evidence="7">
    <location>
        <begin position="6"/>
        <end position="116"/>
    </location>
</feature>
<dbReference type="InterPro" id="IPR009075">
    <property type="entry name" value="AcylCo_DH/oxidase_C"/>
</dbReference>
<proteinExistence type="inferred from homology"/>
<dbReference type="RefSeq" id="WP_045532213.1">
    <property type="nucleotide sequence ID" value="NZ_AP014568.1"/>
</dbReference>
<evidence type="ECO:0000256" key="4">
    <source>
        <dbReference type="ARBA" id="ARBA00022827"/>
    </source>
</evidence>
<evidence type="ECO:0000256" key="1">
    <source>
        <dbReference type="ARBA" id="ARBA00001974"/>
    </source>
</evidence>
<dbReference type="PANTHER" id="PTHR43884">
    <property type="entry name" value="ACYL-COA DEHYDROGENASE"/>
    <property type="match status" value="1"/>
</dbReference>
<evidence type="ECO:0000256" key="3">
    <source>
        <dbReference type="ARBA" id="ARBA00022630"/>
    </source>
</evidence>
<keyword evidence="3" id="KW-0285">Flavoprotein</keyword>